<dbReference type="InterPro" id="IPR003695">
    <property type="entry name" value="Ppx_GppA_N"/>
</dbReference>
<dbReference type="PANTHER" id="PTHR30005:SF0">
    <property type="entry name" value="RETROGRADE REGULATION PROTEIN 2"/>
    <property type="match status" value="1"/>
</dbReference>
<dbReference type="Gene3D" id="3.30.420.150">
    <property type="entry name" value="Exopolyphosphatase. Domain 2"/>
    <property type="match status" value="1"/>
</dbReference>
<proteinExistence type="inferred from homology"/>
<sequence>MLLGAMDIGTNSTRLLIADVDGEVKRIEKHTIITRLGKMVDQSKRLGQEGIDKNINALLRFKELCLSYGIRDVYAIATSAVRDASNRYEFISAVKRETGIDIEVISGEKEAQLGFLGASSVVKEGYCLICDIGGGSTELILGLDGKVIKGQSIDIGSVRITERFSGLNTSEDNIKNAYEYIKAIVNSAVDDIKTIKNISLVGIGGTVTTLAAIDMGLTTYDIDRVHEYKLNKNRVDAIFSRFISLSLEERYNIPGLQRERADVIPMGTLILKTVMEVTNLYSITVSEKDNLDGLLIDRCI</sequence>
<feature type="domain" description="Ppx/GppA phosphatase N-terminal" evidence="2">
    <location>
        <begin position="20"/>
        <end position="295"/>
    </location>
</feature>
<comment type="caution">
    <text evidence="3">The sequence shown here is derived from an EMBL/GenBank/DDBJ whole genome shotgun (WGS) entry which is preliminary data.</text>
</comment>
<name>A0A0P8W4Q4_9CLOT</name>
<gene>
    <name evidence="3" type="primary">gppA_1</name>
    <name evidence="3" type="ORF">OXPF_35360</name>
</gene>
<dbReference type="InterPro" id="IPR043129">
    <property type="entry name" value="ATPase_NBD"/>
</dbReference>
<dbReference type="STRING" id="36849.OXPF_35360"/>
<protein>
    <submittedName>
        <fullName evidence="3">Guanosine-5'-triphosphate,3'-diphosphate pyrophosphatase</fullName>
        <ecNumber evidence="3">3.6.1.40</ecNumber>
    </submittedName>
</protein>
<dbReference type="SUPFAM" id="SSF53067">
    <property type="entry name" value="Actin-like ATPase domain"/>
    <property type="match status" value="2"/>
</dbReference>
<organism evidence="3 4">
    <name type="scientific">Oxobacter pfennigii</name>
    <dbReference type="NCBI Taxonomy" id="36849"/>
    <lineage>
        <taxon>Bacteria</taxon>
        <taxon>Bacillati</taxon>
        <taxon>Bacillota</taxon>
        <taxon>Clostridia</taxon>
        <taxon>Eubacteriales</taxon>
        <taxon>Clostridiaceae</taxon>
        <taxon>Oxobacter</taxon>
    </lineage>
</organism>
<dbReference type="Proteomes" id="UP000050326">
    <property type="component" value="Unassembled WGS sequence"/>
</dbReference>
<dbReference type="CDD" id="cd24054">
    <property type="entry name" value="ASKHA_NBD_AaPPX-GppA_MtPPX2-like"/>
    <property type="match status" value="1"/>
</dbReference>
<evidence type="ECO:0000256" key="1">
    <source>
        <dbReference type="ARBA" id="ARBA00007125"/>
    </source>
</evidence>
<evidence type="ECO:0000313" key="3">
    <source>
        <dbReference type="EMBL" id="KPU42773.1"/>
    </source>
</evidence>
<dbReference type="PANTHER" id="PTHR30005">
    <property type="entry name" value="EXOPOLYPHOSPHATASE"/>
    <property type="match status" value="1"/>
</dbReference>
<dbReference type="EMBL" id="LKET01000051">
    <property type="protein sequence ID" value="KPU42773.1"/>
    <property type="molecule type" value="Genomic_DNA"/>
</dbReference>
<dbReference type="OrthoDB" id="9807195at2"/>
<keyword evidence="4" id="KW-1185">Reference proteome</keyword>
<dbReference type="EC" id="3.6.1.40" evidence="3"/>
<comment type="similarity">
    <text evidence="1">Belongs to the GppA/Ppx family.</text>
</comment>
<evidence type="ECO:0000259" key="2">
    <source>
        <dbReference type="Pfam" id="PF02541"/>
    </source>
</evidence>
<dbReference type="RefSeq" id="WP_054876521.1">
    <property type="nucleotide sequence ID" value="NZ_LKET01000051.1"/>
</dbReference>
<dbReference type="Gene3D" id="3.30.420.40">
    <property type="match status" value="1"/>
</dbReference>
<reference evidence="3 4" key="1">
    <citation type="submission" date="2015-09" db="EMBL/GenBank/DDBJ databases">
        <title>Genome sequence of Oxobacter pfennigii DSM 3222.</title>
        <authorList>
            <person name="Poehlein A."/>
            <person name="Bengelsdorf F.R."/>
            <person name="Schiel-Bengelsdorf B."/>
            <person name="Duerre P."/>
            <person name="Daniel R."/>
        </authorList>
    </citation>
    <scope>NUCLEOTIDE SEQUENCE [LARGE SCALE GENOMIC DNA]</scope>
    <source>
        <strain evidence="3 4">DSM 3222</strain>
    </source>
</reference>
<dbReference type="GO" id="GO:0008894">
    <property type="term" value="F:guanosine-5'-triphosphate,3'-diphosphate diphosphatase activity"/>
    <property type="evidence" value="ECO:0007669"/>
    <property type="project" value="UniProtKB-EC"/>
</dbReference>
<evidence type="ECO:0000313" key="4">
    <source>
        <dbReference type="Proteomes" id="UP000050326"/>
    </source>
</evidence>
<dbReference type="PATRIC" id="fig|36849.3.peg.3743"/>
<dbReference type="AlphaFoldDB" id="A0A0P8W4Q4"/>
<accession>A0A0P8W4Q4</accession>
<dbReference type="InterPro" id="IPR050273">
    <property type="entry name" value="GppA/Ppx_hydrolase"/>
</dbReference>
<keyword evidence="3" id="KW-0378">Hydrolase</keyword>
<dbReference type="Pfam" id="PF02541">
    <property type="entry name" value="Ppx-GppA"/>
    <property type="match status" value="1"/>
</dbReference>